<dbReference type="Proteomes" id="UP000045706">
    <property type="component" value="Unassembled WGS sequence"/>
</dbReference>
<dbReference type="AlphaFoldDB" id="A0A0G4NLY8"/>
<name>A0A0G4NLY8_VERLO</name>
<organism evidence="1 2">
    <name type="scientific">Verticillium longisporum</name>
    <name type="common">Verticillium dahliae var. longisporum</name>
    <dbReference type="NCBI Taxonomy" id="100787"/>
    <lineage>
        <taxon>Eukaryota</taxon>
        <taxon>Fungi</taxon>
        <taxon>Dikarya</taxon>
        <taxon>Ascomycota</taxon>
        <taxon>Pezizomycotina</taxon>
        <taxon>Sordariomycetes</taxon>
        <taxon>Hypocreomycetidae</taxon>
        <taxon>Glomerellales</taxon>
        <taxon>Plectosphaerellaceae</taxon>
        <taxon>Verticillium</taxon>
    </lineage>
</organism>
<reference evidence="2" key="1">
    <citation type="submission" date="2015-05" db="EMBL/GenBank/DDBJ databases">
        <authorList>
            <person name="Fogelqvist Johan"/>
        </authorList>
    </citation>
    <scope>NUCLEOTIDE SEQUENCE [LARGE SCALE GENOMIC DNA]</scope>
</reference>
<proteinExistence type="predicted"/>
<dbReference type="Pfam" id="PF09696">
    <property type="entry name" value="Ctf8"/>
    <property type="match status" value="1"/>
</dbReference>
<dbReference type="InterPro" id="IPR018607">
    <property type="entry name" value="Ctf8"/>
</dbReference>
<dbReference type="GO" id="GO:0031390">
    <property type="term" value="C:Ctf18 RFC-like complex"/>
    <property type="evidence" value="ECO:0007669"/>
    <property type="project" value="InterPro"/>
</dbReference>
<sequence>MKRVYLYVGPHQRLTGEVKKLPKAIAIVRKKDGASNGPDGEEQLEVAEIV</sequence>
<dbReference type="EMBL" id="CVQI01036507">
    <property type="protein sequence ID" value="CRK47401.1"/>
    <property type="molecule type" value="Genomic_DNA"/>
</dbReference>
<protein>
    <submittedName>
        <fullName evidence="1">Uncharacterized protein</fullName>
    </submittedName>
</protein>
<feature type="non-terminal residue" evidence="1">
    <location>
        <position position="50"/>
    </location>
</feature>
<accession>A0A0G4NLY8</accession>
<evidence type="ECO:0000313" key="1">
    <source>
        <dbReference type="EMBL" id="CRK47401.1"/>
    </source>
</evidence>
<gene>
    <name evidence="1" type="ORF">BN1723_016745</name>
</gene>
<dbReference type="GO" id="GO:0007064">
    <property type="term" value="P:mitotic sister chromatid cohesion"/>
    <property type="evidence" value="ECO:0007669"/>
    <property type="project" value="InterPro"/>
</dbReference>
<evidence type="ECO:0000313" key="2">
    <source>
        <dbReference type="Proteomes" id="UP000045706"/>
    </source>
</evidence>